<dbReference type="Proteomes" id="UP001596200">
    <property type="component" value="Unassembled WGS sequence"/>
</dbReference>
<keyword evidence="2" id="KW-1185">Reference proteome</keyword>
<organism evidence="1 2">
    <name type="scientific">Streptomyces pulveraceus</name>
    <dbReference type="NCBI Taxonomy" id="68258"/>
    <lineage>
        <taxon>Bacteria</taxon>
        <taxon>Bacillati</taxon>
        <taxon>Actinomycetota</taxon>
        <taxon>Actinomycetes</taxon>
        <taxon>Kitasatosporales</taxon>
        <taxon>Streptomycetaceae</taxon>
        <taxon>Streptomyces</taxon>
    </lineage>
</organism>
<dbReference type="RefSeq" id="WP_344510952.1">
    <property type="nucleotide sequence ID" value="NZ_BAAATU010000019.1"/>
</dbReference>
<reference evidence="2" key="1">
    <citation type="journal article" date="2019" name="Int. J. Syst. Evol. Microbiol.">
        <title>The Global Catalogue of Microorganisms (GCM) 10K type strain sequencing project: providing services to taxonomists for standard genome sequencing and annotation.</title>
        <authorList>
            <consortium name="The Broad Institute Genomics Platform"/>
            <consortium name="The Broad Institute Genome Sequencing Center for Infectious Disease"/>
            <person name="Wu L."/>
            <person name="Ma J."/>
        </authorList>
    </citation>
    <scope>NUCLEOTIDE SEQUENCE [LARGE SCALE GENOMIC DNA]</scope>
    <source>
        <strain evidence="2">JCM 4147</strain>
    </source>
</reference>
<gene>
    <name evidence="1" type="ORF">ACFP1B_18700</name>
</gene>
<proteinExistence type="predicted"/>
<accession>A0ABW1GKV0</accession>
<dbReference type="EMBL" id="JBHSPU010000016">
    <property type="protein sequence ID" value="MFC5915429.1"/>
    <property type="molecule type" value="Genomic_DNA"/>
</dbReference>
<comment type="caution">
    <text evidence="1">The sequence shown here is derived from an EMBL/GenBank/DDBJ whole genome shotgun (WGS) entry which is preliminary data.</text>
</comment>
<sequence>MTGPTTPAVWTFVLDEDEDWVASREPAGEENLRRAVETLLYGIASAKAAQVYLAAWRADAQRWGTGFSLSTASAVAERVSAGTVRLVDMYGQFTDCEIAAEEFDALLRDYATTAAAFESHDATDSGRPVLETDESE</sequence>
<evidence type="ECO:0000313" key="2">
    <source>
        <dbReference type="Proteomes" id="UP001596200"/>
    </source>
</evidence>
<protein>
    <submittedName>
        <fullName evidence="1">Uncharacterized protein</fullName>
    </submittedName>
</protein>
<name>A0ABW1GKV0_9ACTN</name>
<evidence type="ECO:0000313" key="1">
    <source>
        <dbReference type="EMBL" id="MFC5915429.1"/>
    </source>
</evidence>